<name>A0A1H9R8E6_9BACI</name>
<dbReference type="EMBL" id="FOGV01000004">
    <property type="protein sequence ID" value="SER69024.1"/>
    <property type="molecule type" value="Genomic_DNA"/>
</dbReference>
<comment type="caution">
    <text evidence="2">The sequence shown here is derived from an EMBL/GenBank/DDBJ whole genome shotgun (WGS) entry which is preliminary data.</text>
</comment>
<feature type="transmembrane region" description="Helical" evidence="1">
    <location>
        <begin position="87"/>
        <end position="108"/>
    </location>
</feature>
<keyword evidence="3" id="KW-1185">Reference proteome</keyword>
<gene>
    <name evidence="2" type="ORF">SAMN05444126_10463</name>
</gene>
<dbReference type="AlphaFoldDB" id="A0A1H9R8E6"/>
<organism evidence="2 3">
    <name type="scientific">Salisediminibacterium halotolerans</name>
    <dbReference type="NCBI Taxonomy" id="517425"/>
    <lineage>
        <taxon>Bacteria</taxon>
        <taxon>Bacillati</taxon>
        <taxon>Bacillota</taxon>
        <taxon>Bacilli</taxon>
        <taxon>Bacillales</taxon>
        <taxon>Bacillaceae</taxon>
        <taxon>Salisediminibacterium</taxon>
    </lineage>
</organism>
<dbReference type="RefSeq" id="WP_093072091.1">
    <property type="nucleotide sequence ID" value="NZ_FOGV01000004.1"/>
</dbReference>
<evidence type="ECO:0000313" key="2">
    <source>
        <dbReference type="EMBL" id="SER69024.1"/>
    </source>
</evidence>
<dbReference type="Proteomes" id="UP000199318">
    <property type="component" value="Unassembled WGS sequence"/>
</dbReference>
<accession>A0A1H9R8E6</accession>
<feature type="transmembrane region" description="Helical" evidence="1">
    <location>
        <begin position="62"/>
        <end position="81"/>
    </location>
</feature>
<reference evidence="3" key="1">
    <citation type="submission" date="2016-10" db="EMBL/GenBank/DDBJ databases">
        <authorList>
            <person name="de Groot N.N."/>
        </authorList>
    </citation>
    <scope>NUCLEOTIDE SEQUENCE [LARGE SCALE GENOMIC DNA]</scope>
    <source>
        <strain evidence="3">10nlg</strain>
    </source>
</reference>
<sequence>METTRNLAADTAKTLVRRLEQTVKERDHLPAYSAAEEELLDTVIPDESELDQYEVKLRQTQIFLAGVLMMALPAFFYIWLVQQFAESMMVLAGLAVAGVTIIIFAMYYQTQKVLDKLLEKTRKRQFEKFWTDVQKNAGEQADKTAALLQRINAETSEPPAGKTALNVLTIKQLAPAADGSGMYEAESVPADGTPAVWLVPSSFAVVLTDKMAKGETIQLSGELSQLRALSPGQLGPVKATVYTVDEEGGRKPMDKRVLLDLYYRIGFAYSLEDPDAEAVLLGDK</sequence>
<evidence type="ECO:0000256" key="1">
    <source>
        <dbReference type="SAM" id="Phobius"/>
    </source>
</evidence>
<evidence type="ECO:0000313" key="3">
    <source>
        <dbReference type="Proteomes" id="UP000199318"/>
    </source>
</evidence>
<keyword evidence="1" id="KW-1133">Transmembrane helix</keyword>
<proteinExistence type="predicted"/>
<keyword evidence="1" id="KW-0812">Transmembrane</keyword>
<keyword evidence="1" id="KW-0472">Membrane</keyword>
<protein>
    <submittedName>
        <fullName evidence="2">Uncharacterized protein</fullName>
    </submittedName>
</protein>